<evidence type="ECO:0000259" key="2">
    <source>
        <dbReference type="Pfam" id="PF01702"/>
    </source>
</evidence>
<reference evidence="4" key="1">
    <citation type="submission" date="2017-09" db="EMBL/GenBank/DDBJ databases">
        <title>Depth-based differentiation of microbial function through sediment-hosted aquifers and enrichment of novel symbionts in the deep terrestrial subsurface.</title>
        <authorList>
            <person name="Probst A.J."/>
            <person name="Ladd B."/>
            <person name="Jarett J.K."/>
            <person name="Geller-Mcgrath D.E."/>
            <person name="Sieber C.M.K."/>
            <person name="Emerson J.B."/>
            <person name="Anantharaman K."/>
            <person name="Thomas B.C."/>
            <person name="Malmstrom R."/>
            <person name="Stieglmeier M."/>
            <person name="Klingl A."/>
            <person name="Woyke T."/>
            <person name="Ryan C.M."/>
            <person name="Banfield J.F."/>
        </authorList>
    </citation>
    <scope>NUCLEOTIDE SEQUENCE [LARGE SCALE GENOMIC DNA]</scope>
</reference>
<dbReference type="Pfam" id="PF01702">
    <property type="entry name" value="TGT"/>
    <property type="match status" value="1"/>
</dbReference>
<accession>A0A2M6WL64</accession>
<sequence>SNSNSKSMSNDQCPMTKDFFRTININNAKFAKDFKPINENSKLPELREYSRAYLHHLFKINDTLGSRLASLNNLEFYLDLMKGIRQNIGKGKF</sequence>
<dbReference type="NCBIfam" id="TIGR00449">
    <property type="entry name" value="tgt_general"/>
    <property type="match status" value="1"/>
</dbReference>
<evidence type="ECO:0000313" key="3">
    <source>
        <dbReference type="EMBL" id="PIT93537.1"/>
    </source>
</evidence>
<keyword evidence="1" id="KW-0819">tRNA processing</keyword>
<dbReference type="EMBL" id="PFAS01000068">
    <property type="protein sequence ID" value="PIT93537.1"/>
    <property type="molecule type" value="Genomic_DNA"/>
</dbReference>
<dbReference type="InterPro" id="IPR002616">
    <property type="entry name" value="tRNA_ribo_trans-like"/>
</dbReference>
<comment type="caution">
    <text evidence="3">The sequence shown here is derived from an EMBL/GenBank/DDBJ whole genome shotgun (WGS) entry which is preliminary data.</text>
</comment>
<protein>
    <recommendedName>
        <fullName evidence="2">tRNA-guanine(15) transglycosylase-like domain-containing protein</fullName>
    </recommendedName>
</protein>
<dbReference type="PANTHER" id="PTHR46499">
    <property type="entry name" value="QUEUINE TRNA-RIBOSYLTRANSFERASE"/>
    <property type="match status" value="1"/>
</dbReference>
<dbReference type="InterPro" id="IPR036511">
    <property type="entry name" value="TGT-like_sf"/>
</dbReference>
<evidence type="ECO:0000256" key="1">
    <source>
        <dbReference type="ARBA" id="ARBA00022694"/>
    </source>
</evidence>
<dbReference type="GO" id="GO:0008616">
    <property type="term" value="P:tRNA queuosine(34) biosynthetic process"/>
    <property type="evidence" value="ECO:0007669"/>
    <property type="project" value="TreeGrafter"/>
</dbReference>
<name>A0A2M6WL64_9BACT</name>
<dbReference type="AlphaFoldDB" id="A0A2M6WL64"/>
<feature type="domain" description="tRNA-guanine(15) transglycosylase-like" evidence="2">
    <location>
        <begin position="15"/>
        <end position="93"/>
    </location>
</feature>
<proteinExistence type="predicted"/>
<dbReference type="GO" id="GO:0005829">
    <property type="term" value="C:cytosol"/>
    <property type="evidence" value="ECO:0007669"/>
    <property type="project" value="TreeGrafter"/>
</dbReference>
<dbReference type="Gene3D" id="3.20.20.105">
    <property type="entry name" value="Queuine tRNA-ribosyltransferase-like"/>
    <property type="match status" value="1"/>
</dbReference>
<dbReference type="Proteomes" id="UP000229335">
    <property type="component" value="Unassembled WGS sequence"/>
</dbReference>
<dbReference type="InterPro" id="IPR050076">
    <property type="entry name" value="ArchSynthase1/Queuine_TRR"/>
</dbReference>
<gene>
    <name evidence="3" type="ORF">COU00_03815</name>
</gene>
<dbReference type="SUPFAM" id="SSF51713">
    <property type="entry name" value="tRNA-guanine transglycosylase"/>
    <property type="match status" value="1"/>
</dbReference>
<organism evidence="3 4">
    <name type="scientific">Candidatus Falkowbacteria bacterium CG10_big_fil_rev_8_21_14_0_10_43_11</name>
    <dbReference type="NCBI Taxonomy" id="1974568"/>
    <lineage>
        <taxon>Bacteria</taxon>
        <taxon>Candidatus Falkowiibacteriota</taxon>
    </lineage>
</organism>
<feature type="non-terminal residue" evidence="3">
    <location>
        <position position="1"/>
    </location>
</feature>
<evidence type="ECO:0000313" key="4">
    <source>
        <dbReference type="Proteomes" id="UP000229335"/>
    </source>
</evidence>
<dbReference type="PANTHER" id="PTHR46499:SF1">
    <property type="entry name" value="QUEUINE TRNA-RIBOSYLTRANSFERASE"/>
    <property type="match status" value="1"/>
</dbReference>